<dbReference type="InterPro" id="IPR011049">
    <property type="entry name" value="Serralysin-like_metalloprot_C"/>
</dbReference>
<dbReference type="RefSeq" id="WP_224419939.1">
    <property type="nucleotide sequence ID" value="NZ_JAGXFD010000001.1"/>
</dbReference>
<comment type="caution">
    <text evidence="1">The sequence shown here is derived from an EMBL/GenBank/DDBJ whole genome shotgun (WGS) entry which is preliminary data.</text>
</comment>
<evidence type="ECO:0008006" key="3">
    <source>
        <dbReference type="Google" id="ProtNLM"/>
    </source>
</evidence>
<protein>
    <recommendedName>
        <fullName evidence="3">Calcium-binding protein</fullName>
    </recommendedName>
</protein>
<reference evidence="1 2" key="1">
    <citation type="submission" date="2021-05" db="EMBL/GenBank/DDBJ databases">
        <title>Petroleum and Energy Research Collection (APPE): ex situ preservation of microbial diversity associated with the oil industry and exploitation of its biotechnological potential.</title>
        <authorList>
            <person name="Paixao C.T.M."/>
            <person name="Gomes M.B."/>
            <person name="Oliveira V.M."/>
        </authorList>
    </citation>
    <scope>NUCLEOTIDE SEQUENCE [LARGE SCALE GENOMIC DNA]</scope>
    <source>
        <strain evidence="1 2">LIT2</strain>
    </source>
</reference>
<organism evidence="1 2">
    <name type="scientific">Modicisalibacter tunisiensis</name>
    <dbReference type="NCBI Taxonomy" id="390637"/>
    <lineage>
        <taxon>Bacteria</taxon>
        <taxon>Pseudomonadati</taxon>
        <taxon>Pseudomonadota</taxon>
        <taxon>Gammaproteobacteria</taxon>
        <taxon>Oceanospirillales</taxon>
        <taxon>Halomonadaceae</taxon>
        <taxon>Modicisalibacter</taxon>
    </lineage>
</organism>
<gene>
    <name evidence="1" type="ORF">KGQ91_00165</name>
</gene>
<proteinExistence type="predicted"/>
<evidence type="ECO:0000313" key="2">
    <source>
        <dbReference type="Proteomes" id="UP001319883"/>
    </source>
</evidence>
<keyword evidence="2" id="KW-1185">Reference proteome</keyword>
<dbReference type="EMBL" id="JAGXFD010000001">
    <property type="protein sequence ID" value="MBZ9566113.1"/>
    <property type="molecule type" value="Genomic_DNA"/>
</dbReference>
<sequence>MPFQFDAEFYLAQNPDVAAAIDAGSVESAEWHYVNYGAAEGRDPNAVFDTSAYLAANPDVADAVEKGIIDPLTHFLQYGAAEGRAPNAEYQAIAEGFDEQAYLDANPDVAAAVDNGSLATGYQHWVLYGEYEEARAPATYNDGTAVTEITQPIIGNATELTTDVDTLTGTAGSDTFSGVASALSSARTLNAGDSIDGGDGNDTLNVTLDSGFGGFSGDGGVQNVETVAVSNDGSIARTFNATGVDGVQQYSLNGNVNLAGLSAADVSVALADKAKGTTDIKFTADAVKGASDSLGLQLDNVGTADDPATDASEREAVAVTANGIESLSVAAEGTNVVDLSGIAAADLTASGTGSLDVDKVGTKLAGVDAAAVEGDVALNLTNADQVKSVTTGAGDDTVTADTGSLAANAMIDGGDGDNTLALAGSGATQYQLANIQTLALGDVSGGLTVSARDVSGLERVALGDSFSGNAVLAKLGNQDLTLALSGDNANGATLTSSHGGVSVVDVSASADADADNPESHDANLVLTRSQAVDLNVGENTAYKGEITAGAATSAVVNVARGAGSSAVDLQARNLIDLSVTSAADLDVDGALGRLESLNVETDGNFDAFDVDFSAIHSVELSGDGFVALDVLGSRTQSDYGITVDASELKKGLLIGPHVKGAQALDAGINTQGTDITVRASDVQNFVDLGTLDADNGAQVSGDVTVDLANIAGSIWLNHIYGNNVTIDVSDALGPVEYSGILRAADTLVLDGAELTTNVATVAATGESLDATLNGGIAVDRFTVNAIAATRELALQGDLGVGSDVVTVDVSDYADNAEIAFDASFQGSDNRLVFAFDNTDTLVLKDGSSIAGVETLEVQNGTLDISALSRADFAEVGNVVIASGIAMRADQFAGLSSIEANSSSARVTVSIDSAEQAEQVKAALATIQTDAGAHALNLGIEVAQSVVDQAGSVLDDIATRVGNGGGFVARQTEQAGGGSPVEIAGAVPLAEALAADGASFADGVTLADVAYWDPTTETPIAFTAGTTSLDVGSKTLLLRDGADISGLALSNVAGLRIEDAATVTLTPTQYTQFTSLNAGVSGTPGHETVVFSDGGAVDLSDSGVPYNYVEEYRLSDAGNVFTGPDGGFIITGGAGADTITTGTGNQTVTGNGGDDIIDLVPQDSGSDTLVYTIGEDGDDTILGFRAATADGNPALDAEEDVLRITSESDAAHLAEEISTISFIENGGYTGYSGGIADNTVDVQIAFYDGGSITFADFIAAGSDLSGFSSQGSFSGGNGDKVIDSDETVVLTGITGSELSAAFGDSLAFSG</sequence>
<name>A0ABS7WU36_9GAMM</name>
<dbReference type="SUPFAM" id="SSF51120">
    <property type="entry name" value="beta-Roll"/>
    <property type="match status" value="1"/>
</dbReference>
<evidence type="ECO:0000313" key="1">
    <source>
        <dbReference type="EMBL" id="MBZ9566113.1"/>
    </source>
</evidence>
<dbReference type="Proteomes" id="UP001319883">
    <property type="component" value="Unassembled WGS sequence"/>
</dbReference>
<accession>A0ABS7WU36</accession>